<evidence type="ECO:0000259" key="1">
    <source>
        <dbReference type="Pfam" id="PF07143"/>
    </source>
</evidence>
<comment type="caution">
    <text evidence="2">The sequence shown here is derived from an EMBL/GenBank/DDBJ whole genome shotgun (WGS) entry which is preliminary data.</text>
</comment>
<dbReference type="EMBL" id="BAABJZ010000006">
    <property type="protein sequence ID" value="GAA4874651.1"/>
    <property type="molecule type" value="Genomic_DNA"/>
</dbReference>
<dbReference type="PANTHER" id="PTHR38591:SF1">
    <property type="entry name" value="BLL1000 PROTEIN"/>
    <property type="match status" value="1"/>
</dbReference>
<dbReference type="SUPFAM" id="SSF159245">
    <property type="entry name" value="AttH-like"/>
    <property type="match status" value="1"/>
</dbReference>
<keyword evidence="3" id="KW-1185">Reference proteome</keyword>
<dbReference type="RefSeq" id="WP_345332988.1">
    <property type="nucleotide sequence ID" value="NZ_BAABJZ010000006.1"/>
</dbReference>
<evidence type="ECO:0000313" key="2">
    <source>
        <dbReference type="EMBL" id="GAA4874651.1"/>
    </source>
</evidence>
<name>A0ABP9EC16_9GAMM</name>
<dbReference type="PROSITE" id="PS51257">
    <property type="entry name" value="PROKAR_LIPOPROTEIN"/>
    <property type="match status" value="1"/>
</dbReference>
<dbReference type="InterPro" id="IPR010791">
    <property type="entry name" value="AttH_dom"/>
</dbReference>
<feature type="domain" description="AttH" evidence="1">
    <location>
        <begin position="61"/>
        <end position="252"/>
    </location>
</feature>
<dbReference type="Gene3D" id="2.40.370.10">
    <property type="entry name" value="AttH-like domain"/>
    <property type="match status" value="2"/>
</dbReference>
<proteinExistence type="predicted"/>
<organism evidence="2 3">
    <name type="scientific">Ferrimonas pelagia</name>
    <dbReference type="NCBI Taxonomy" id="1177826"/>
    <lineage>
        <taxon>Bacteria</taxon>
        <taxon>Pseudomonadati</taxon>
        <taxon>Pseudomonadota</taxon>
        <taxon>Gammaproteobacteria</taxon>
        <taxon>Alteromonadales</taxon>
        <taxon>Ferrimonadaceae</taxon>
        <taxon>Ferrimonas</taxon>
    </lineage>
</organism>
<dbReference type="Pfam" id="PF17186">
    <property type="entry name" value="Lipocalin_9"/>
    <property type="match status" value="1"/>
</dbReference>
<accession>A0ABP9EC16</accession>
<dbReference type="Pfam" id="PF07143">
    <property type="entry name" value="CrtC"/>
    <property type="match status" value="1"/>
</dbReference>
<protein>
    <submittedName>
        <fullName evidence="2">Lipocalin-like domain-containing protein</fullName>
    </submittedName>
</protein>
<dbReference type="PANTHER" id="PTHR38591">
    <property type="entry name" value="HYDROLASE"/>
    <property type="match status" value="1"/>
</dbReference>
<sequence length="393" mass="43932">MNWRTLQWVGLALLVGTILMACQPKSEHTVGPMGEARGKAVRPGTPLQFPQDHGAHNDYGIEWWYITANLFDEQGRQHGVQWTLFRFAGEPVNDEATNAAVDAVANAAASDWWQGQWYMGHLGWSPPPGLGKHRAWERWGRGGNNEPQTAQAGVRAAPFSAWLDNWLLQSRDTEFLPLNLVAQQDEFAMALVLDDSPLVRHGEDGYSQKSADGSLASFYYSYPLLKVSGHLKSDDGWFPVTGTAWLDREWSSKFLDPRFAGWDWLSAQLDSGEALMTFCMRPEQGADPSLRNCAGSIVTPDGALHPLDHHQIDWRATAWSELDDGRYPVAWQVGIDAPQVLANPWQLEVETLSSDQRNQLAFPYWEGPVRILDGESGSQRGVGFIEMTGYSRH</sequence>
<dbReference type="Proteomes" id="UP001499988">
    <property type="component" value="Unassembled WGS sequence"/>
</dbReference>
<reference evidence="3" key="1">
    <citation type="journal article" date="2019" name="Int. J. Syst. Evol. Microbiol.">
        <title>The Global Catalogue of Microorganisms (GCM) 10K type strain sequencing project: providing services to taxonomists for standard genome sequencing and annotation.</title>
        <authorList>
            <consortium name="The Broad Institute Genomics Platform"/>
            <consortium name="The Broad Institute Genome Sequencing Center for Infectious Disease"/>
            <person name="Wu L."/>
            <person name="Ma J."/>
        </authorList>
    </citation>
    <scope>NUCLEOTIDE SEQUENCE [LARGE SCALE GENOMIC DNA]</scope>
    <source>
        <strain evidence="3">JCM 18401</strain>
    </source>
</reference>
<dbReference type="InterPro" id="IPR023374">
    <property type="entry name" value="AttH-like_dom_sf"/>
</dbReference>
<gene>
    <name evidence="2" type="ORF">GCM10023333_04600</name>
</gene>
<evidence type="ECO:0000313" key="3">
    <source>
        <dbReference type="Proteomes" id="UP001499988"/>
    </source>
</evidence>